<reference evidence="2" key="1">
    <citation type="journal article" date="2019" name="Environ. Microbiol.">
        <title>Fungal ecological strategies reflected in gene transcription - a case study of two litter decomposers.</title>
        <authorList>
            <person name="Barbi F."/>
            <person name="Kohler A."/>
            <person name="Barry K."/>
            <person name="Baskaran P."/>
            <person name="Daum C."/>
            <person name="Fauchery L."/>
            <person name="Ihrmark K."/>
            <person name="Kuo A."/>
            <person name="LaButti K."/>
            <person name="Lipzen A."/>
            <person name="Morin E."/>
            <person name="Grigoriev I.V."/>
            <person name="Henrissat B."/>
            <person name="Lindahl B."/>
            <person name="Martin F."/>
        </authorList>
    </citation>
    <scope>NUCLEOTIDE SEQUENCE</scope>
    <source>
        <strain evidence="2">JB14</strain>
    </source>
</reference>
<keyword evidence="3" id="KW-1185">Reference proteome</keyword>
<sequence length="213" mass="23323">MFDGCMQLESPLNVSFSVLICLKYTFQKVSGTDEYNHIPAYHSSTGRFTCDRSRYRLTGFPRVWNRSQVASFALRLPASQVQSGSTTSPSPLSERSFKDDPDIPGSFSPQVSQVPQLLSSLNLNLGQLEMEAEVVHLLAQLDLDGSPDVKHNEATLEQDIYEASAQQMPDALQLLAATDAVNSMQSVLSQALHAKAFCPSPTFGHMPSPRSGD</sequence>
<evidence type="ECO:0000256" key="1">
    <source>
        <dbReference type="SAM" id="MobiDB-lite"/>
    </source>
</evidence>
<protein>
    <submittedName>
        <fullName evidence="2">Uncharacterized protein</fullName>
    </submittedName>
</protein>
<name>A0A6A4HCK2_9AGAR</name>
<feature type="compositionally biased region" description="Polar residues" evidence="1">
    <location>
        <begin position="80"/>
        <end position="93"/>
    </location>
</feature>
<organism evidence="2 3">
    <name type="scientific">Gymnopus androsaceus JB14</name>
    <dbReference type="NCBI Taxonomy" id="1447944"/>
    <lineage>
        <taxon>Eukaryota</taxon>
        <taxon>Fungi</taxon>
        <taxon>Dikarya</taxon>
        <taxon>Basidiomycota</taxon>
        <taxon>Agaricomycotina</taxon>
        <taxon>Agaricomycetes</taxon>
        <taxon>Agaricomycetidae</taxon>
        <taxon>Agaricales</taxon>
        <taxon>Marasmiineae</taxon>
        <taxon>Omphalotaceae</taxon>
        <taxon>Gymnopus</taxon>
    </lineage>
</organism>
<dbReference type="Proteomes" id="UP000799118">
    <property type="component" value="Unassembled WGS sequence"/>
</dbReference>
<evidence type="ECO:0000313" key="3">
    <source>
        <dbReference type="Proteomes" id="UP000799118"/>
    </source>
</evidence>
<feature type="region of interest" description="Disordered" evidence="1">
    <location>
        <begin position="80"/>
        <end position="110"/>
    </location>
</feature>
<dbReference type="EMBL" id="ML769530">
    <property type="protein sequence ID" value="KAE9395480.1"/>
    <property type="molecule type" value="Genomic_DNA"/>
</dbReference>
<proteinExistence type="predicted"/>
<accession>A0A6A4HCK2</accession>
<dbReference type="AlphaFoldDB" id="A0A6A4HCK2"/>
<gene>
    <name evidence="2" type="ORF">BT96DRAFT_1043724</name>
</gene>
<evidence type="ECO:0000313" key="2">
    <source>
        <dbReference type="EMBL" id="KAE9395480.1"/>
    </source>
</evidence>